<name>A0A078JLD8_BRANA</name>
<evidence type="ECO:0000313" key="2">
    <source>
        <dbReference type="Proteomes" id="UP000028999"/>
    </source>
</evidence>
<dbReference type="Gramene" id="CDY68293">
    <property type="protein sequence ID" value="CDY68293"/>
    <property type="gene ID" value="GSBRNA2T00072778001"/>
</dbReference>
<dbReference type="Proteomes" id="UP000028999">
    <property type="component" value="Unassembled WGS sequence"/>
</dbReference>
<feature type="non-terminal residue" evidence="1">
    <location>
        <position position="1"/>
    </location>
</feature>
<proteinExistence type="predicted"/>
<organism evidence="1 2">
    <name type="scientific">Brassica napus</name>
    <name type="common">Rape</name>
    <dbReference type="NCBI Taxonomy" id="3708"/>
    <lineage>
        <taxon>Eukaryota</taxon>
        <taxon>Viridiplantae</taxon>
        <taxon>Streptophyta</taxon>
        <taxon>Embryophyta</taxon>
        <taxon>Tracheophyta</taxon>
        <taxon>Spermatophyta</taxon>
        <taxon>Magnoliopsida</taxon>
        <taxon>eudicotyledons</taxon>
        <taxon>Gunneridae</taxon>
        <taxon>Pentapetalae</taxon>
        <taxon>rosids</taxon>
        <taxon>malvids</taxon>
        <taxon>Brassicales</taxon>
        <taxon>Brassicaceae</taxon>
        <taxon>Brassiceae</taxon>
        <taxon>Brassica</taxon>
    </lineage>
</organism>
<dbReference type="AlphaFoldDB" id="A0A078JLD8"/>
<sequence length="36" mass="4363">RPRVLMKSSSFRRWSSYLTRYILPRTRHGGLLIMAR</sequence>
<protein>
    <submittedName>
        <fullName evidence="1">BnaAnng26780D protein</fullName>
    </submittedName>
</protein>
<accession>A0A078JLD8</accession>
<dbReference type="PaxDb" id="3708-A0A078JLD8"/>
<keyword evidence="2" id="KW-1185">Reference proteome</keyword>
<gene>
    <name evidence="1" type="primary">BnaAnng26780D</name>
    <name evidence="1" type="ORF">GSBRNA2T00072778001</name>
</gene>
<dbReference type="EMBL" id="LK037118">
    <property type="protein sequence ID" value="CDY68293.1"/>
    <property type="molecule type" value="Genomic_DNA"/>
</dbReference>
<evidence type="ECO:0000313" key="1">
    <source>
        <dbReference type="EMBL" id="CDY68293.1"/>
    </source>
</evidence>
<reference evidence="1 2" key="1">
    <citation type="journal article" date="2014" name="Science">
        <title>Plant genetics. Early allopolyploid evolution in the post-Neolithic Brassica napus oilseed genome.</title>
        <authorList>
            <person name="Chalhoub B."/>
            <person name="Denoeud F."/>
            <person name="Liu S."/>
            <person name="Parkin I.A."/>
            <person name="Tang H."/>
            <person name="Wang X."/>
            <person name="Chiquet J."/>
            <person name="Belcram H."/>
            <person name="Tong C."/>
            <person name="Samans B."/>
            <person name="Correa M."/>
            <person name="Da Silva C."/>
            <person name="Just J."/>
            <person name="Falentin C."/>
            <person name="Koh C.S."/>
            <person name="Le Clainche I."/>
            <person name="Bernard M."/>
            <person name="Bento P."/>
            <person name="Noel B."/>
            <person name="Labadie K."/>
            <person name="Alberti A."/>
            <person name="Charles M."/>
            <person name="Arnaud D."/>
            <person name="Guo H."/>
            <person name="Daviaud C."/>
            <person name="Alamery S."/>
            <person name="Jabbari K."/>
            <person name="Zhao M."/>
            <person name="Edger P.P."/>
            <person name="Chelaifa H."/>
            <person name="Tack D."/>
            <person name="Lassalle G."/>
            <person name="Mestiri I."/>
            <person name="Schnel N."/>
            <person name="Le Paslier M.C."/>
            <person name="Fan G."/>
            <person name="Renault V."/>
            <person name="Bayer P.E."/>
            <person name="Golicz A.A."/>
            <person name="Manoli S."/>
            <person name="Lee T.H."/>
            <person name="Thi V.H."/>
            <person name="Chalabi S."/>
            <person name="Hu Q."/>
            <person name="Fan C."/>
            <person name="Tollenaere R."/>
            <person name="Lu Y."/>
            <person name="Battail C."/>
            <person name="Shen J."/>
            <person name="Sidebottom C.H."/>
            <person name="Wang X."/>
            <person name="Canaguier A."/>
            <person name="Chauveau A."/>
            <person name="Berard A."/>
            <person name="Deniot G."/>
            <person name="Guan M."/>
            <person name="Liu Z."/>
            <person name="Sun F."/>
            <person name="Lim Y.P."/>
            <person name="Lyons E."/>
            <person name="Town C.D."/>
            <person name="Bancroft I."/>
            <person name="Wang X."/>
            <person name="Meng J."/>
            <person name="Ma J."/>
            <person name="Pires J.C."/>
            <person name="King G.J."/>
            <person name="Brunel D."/>
            <person name="Delourme R."/>
            <person name="Renard M."/>
            <person name="Aury J.M."/>
            <person name="Adams K.L."/>
            <person name="Batley J."/>
            <person name="Snowdon R.J."/>
            <person name="Tost J."/>
            <person name="Edwards D."/>
            <person name="Zhou Y."/>
            <person name="Hua W."/>
            <person name="Sharpe A.G."/>
            <person name="Paterson A.H."/>
            <person name="Guan C."/>
            <person name="Wincker P."/>
        </authorList>
    </citation>
    <scope>NUCLEOTIDE SEQUENCE [LARGE SCALE GENOMIC DNA]</scope>
    <source>
        <strain evidence="2">cv. Darmor-bzh</strain>
    </source>
</reference>